<dbReference type="PANTHER" id="PTHR44200:SF1">
    <property type="entry name" value="DNAJ HOMOLOG SUBFAMILY C MEMBER 7"/>
    <property type="match status" value="1"/>
</dbReference>
<protein>
    <submittedName>
        <fullName evidence="2">Uncharacterized protein</fullName>
    </submittedName>
</protein>
<dbReference type="InterPro" id="IPR052758">
    <property type="entry name" value="SRC_co-chaperone"/>
</dbReference>
<evidence type="ECO:0000313" key="2">
    <source>
        <dbReference type="EMBL" id="KAG2455034.1"/>
    </source>
</evidence>
<evidence type="ECO:0000313" key="3">
    <source>
        <dbReference type="Proteomes" id="UP000613740"/>
    </source>
</evidence>
<dbReference type="Gene3D" id="1.25.40.10">
    <property type="entry name" value="Tetratricopeptide repeat domain"/>
    <property type="match status" value="1"/>
</dbReference>
<feature type="region of interest" description="Disordered" evidence="1">
    <location>
        <begin position="278"/>
        <end position="318"/>
    </location>
</feature>
<evidence type="ECO:0000256" key="1">
    <source>
        <dbReference type="SAM" id="MobiDB-lite"/>
    </source>
</evidence>
<organism evidence="2 3">
    <name type="scientific">Chlamydomonas schloesseri</name>
    <dbReference type="NCBI Taxonomy" id="2026947"/>
    <lineage>
        <taxon>Eukaryota</taxon>
        <taxon>Viridiplantae</taxon>
        <taxon>Chlorophyta</taxon>
        <taxon>core chlorophytes</taxon>
        <taxon>Chlorophyceae</taxon>
        <taxon>CS clade</taxon>
        <taxon>Chlamydomonadales</taxon>
        <taxon>Chlamydomonadaceae</taxon>
        <taxon>Chlamydomonas</taxon>
    </lineage>
</organism>
<keyword evidence="3" id="KW-1185">Reference proteome</keyword>
<feature type="compositionally biased region" description="Low complexity" evidence="1">
    <location>
        <begin position="285"/>
        <end position="299"/>
    </location>
</feature>
<reference evidence="2" key="1">
    <citation type="journal article" date="2020" name="bioRxiv">
        <title>Comparative genomics of Chlamydomonas.</title>
        <authorList>
            <person name="Craig R.J."/>
            <person name="Hasan A.R."/>
            <person name="Ness R.W."/>
            <person name="Keightley P.D."/>
        </authorList>
    </citation>
    <scope>NUCLEOTIDE SEQUENCE</scope>
    <source>
        <strain evidence="2">CCAP 11/173</strain>
    </source>
</reference>
<accession>A0A836BDR5</accession>
<sequence length="550" mass="58932">MGSPGAHAAATGEVVDLDFEKFLSVALADSPPDIAEQLRAGLKKRHDKPPVEALELCLGRNVPLARARQLLFHPDEEDMRLYPDLIATPPAGAPDSHPQRVVQVCALASLYLVHSKSWQTVRPFVEAGGLKQLALALAHPNPYLASQAMSALMHITDEDLLFPWHDPPATPDGRGPRSGPYALVWRRMYELSSSSPFLANLLAHYRPESEPVFPGASGMALRLFAFYVSWMRRHFTQDGKLSLSSGILERLQRWAADKEVSEDERQLANQLYQDFSRFPPAKTVDPAGSDAGASAAGPSQHPAQHHLGGLDGGDGEEPEHHVAAEATHISTGPSADNEAEQFKDRGNEAYKRGDFSAAIHLYSAALDVLVPTERLLTEGPRRATYHANRAAAYMARAGAQLREGDADTAGHLEGVDHGSEGLVARHLEAAVLDCDMALQLDAASGTVPKTCLRKARALQRLGRAEEAAAAARAGLGKCDGSSDMQRELRALVKELEERAENGAAGRKGKEEVGLTVGEKASGDAQVADPTAPAPTVATSGAGATNWNDMD</sequence>
<dbReference type="SUPFAM" id="SSF48371">
    <property type="entry name" value="ARM repeat"/>
    <property type="match status" value="1"/>
</dbReference>
<feature type="region of interest" description="Disordered" evidence="1">
    <location>
        <begin position="498"/>
        <end position="550"/>
    </location>
</feature>
<dbReference type="Proteomes" id="UP000613740">
    <property type="component" value="Unassembled WGS sequence"/>
</dbReference>
<dbReference type="PANTHER" id="PTHR44200">
    <property type="entry name" value="DNAJ HOMOLOG SUBFAMILY C MEMBER 7"/>
    <property type="match status" value="1"/>
</dbReference>
<gene>
    <name evidence="2" type="ORF">HYH02_000859</name>
</gene>
<dbReference type="InterPro" id="IPR011990">
    <property type="entry name" value="TPR-like_helical_dom_sf"/>
</dbReference>
<dbReference type="AlphaFoldDB" id="A0A836BDR5"/>
<dbReference type="EMBL" id="JAEHOD010000001">
    <property type="protein sequence ID" value="KAG2455034.1"/>
    <property type="molecule type" value="Genomic_DNA"/>
</dbReference>
<dbReference type="OrthoDB" id="199930at2759"/>
<proteinExistence type="predicted"/>
<comment type="caution">
    <text evidence="2">The sequence shown here is derived from an EMBL/GenBank/DDBJ whole genome shotgun (WGS) entry which is preliminary data.</text>
</comment>
<feature type="compositionally biased region" description="Low complexity" evidence="1">
    <location>
        <begin position="523"/>
        <end position="544"/>
    </location>
</feature>
<dbReference type="InterPro" id="IPR016024">
    <property type="entry name" value="ARM-type_fold"/>
</dbReference>
<dbReference type="SUPFAM" id="SSF48452">
    <property type="entry name" value="TPR-like"/>
    <property type="match status" value="1"/>
</dbReference>
<name>A0A836BDR5_9CHLO</name>